<dbReference type="InterPro" id="IPR002104">
    <property type="entry name" value="Integrase_catalytic"/>
</dbReference>
<dbReference type="GO" id="GO:0015074">
    <property type="term" value="P:DNA integration"/>
    <property type="evidence" value="ECO:0007669"/>
    <property type="project" value="InterPro"/>
</dbReference>
<dbReference type="SUPFAM" id="SSF56349">
    <property type="entry name" value="DNA breaking-rejoining enzymes"/>
    <property type="match status" value="1"/>
</dbReference>
<keyword evidence="1" id="KW-0233">DNA recombination</keyword>
<reference evidence="3" key="1">
    <citation type="submission" date="2019-08" db="EMBL/GenBank/DDBJ databases">
        <authorList>
            <person name="Kucharzyk K."/>
            <person name="Murdoch R.W."/>
            <person name="Higgins S."/>
            <person name="Loffler F."/>
        </authorList>
    </citation>
    <scope>NUCLEOTIDE SEQUENCE</scope>
</reference>
<dbReference type="GO" id="GO:0006310">
    <property type="term" value="P:DNA recombination"/>
    <property type="evidence" value="ECO:0007669"/>
    <property type="project" value="UniProtKB-KW"/>
</dbReference>
<dbReference type="Pfam" id="PF00589">
    <property type="entry name" value="Phage_integrase"/>
    <property type="match status" value="1"/>
</dbReference>
<comment type="caution">
    <text evidence="3">The sequence shown here is derived from an EMBL/GenBank/DDBJ whole genome shotgun (WGS) entry which is preliminary data.</text>
</comment>
<dbReference type="PANTHER" id="PTHR30349:SF64">
    <property type="entry name" value="PROPHAGE INTEGRASE INTD-RELATED"/>
    <property type="match status" value="1"/>
</dbReference>
<feature type="domain" description="Tyr recombinase" evidence="2">
    <location>
        <begin position="1"/>
        <end position="154"/>
    </location>
</feature>
<dbReference type="CDD" id="cd00397">
    <property type="entry name" value="DNA_BRE_C"/>
    <property type="match status" value="1"/>
</dbReference>
<sequence>MITRAIHQALAANDHRLELLIRFGAYLGLRCAEIARVHARDWDGELLIVHGKGGKRRALPVADPTLKMALNTATGYLFPGGTEGHLSPGHVSKLLSRGLPDGITGHMLRHRFGTKGYEATRDLLAVGAALGHSKPETTQRYIRLPSDAIVAVVSGASS</sequence>
<evidence type="ECO:0000259" key="2">
    <source>
        <dbReference type="PROSITE" id="PS51898"/>
    </source>
</evidence>
<accession>A0A645G337</accession>
<protein>
    <submittedName>
        <fullName evidence="3">Tyrosine recombinase XerC</fullName>
    </submittedName>
</protein>
<dbReference type="PANTHER" id="PTHR30349">
    <property type="entry name" value="PHAGE INTEGRASE-RELATED"/>
    <property type="match status" value="1"/>
</dbReference>
<name>A0A645G337_9ZZZZ</name>
<evidence type="ECO:0000256" key="1">
    <source>
        <dbReference type="ARBA" id="ARBA00023172"/>
    </source>
</evidence>
<evidence type="ECO:0000313" key="3">
    <source>
        <dbReference type="EMBL" id="MPN20546.1"/>
    </source>
</evidence>
<dbReference type="GO" id="GO:0003677">
    <property type="term" value="F:DNA binding"/>
    <property type="evidence" value="ECO:0007669"/>
    <property type="project" value="InterPro"/>
</dbReference>
<dbReference type="EMBL" id="VSSQ01068338">
    <property type="protein sequence ID" value="MPN20546.1"/>
    <property type="molecule type" value="Genomic_DNA"/>
</dbReference>
<dbReference type="InterPro" id="IPR050090">
    <property type="entry name" value="Tyrosine_recombinase_XerCD"/>
</dbReference>
<gene>
    <name evidence="3" type="primary">xerC_229</name>
    <name evidence="3" type="ORF">SDC9_167925</name>
</gene>
<dbReference type="AlphaFoldDB" id="A0A645G337"/>
<organism evidence="3">
    <name type="scientific">bioreactor metagenome</name>
    <dbReference type="NCBI Taxonomy" id="1076179"/>
    <lineage>
        <taxon>unclassified sequences</taxon>
        <taxon>metagenomes</taxon>
        <taxon>ecological metagenomes</taxon>
    </lineage>
</organism>
<proteinExistence type="predicted"/>
<dbReference type="Gene3D" id="1.10.443.10">
    <property type="entry name" value="Intergrase catalytic core"/>
    <property type="match status" value="1"/>
</dbReference>
<dbReference type="InterPro" id="IPR013762">
    <property type="entry name" value="Integrase-like_cat_sf"/>
</dbReference>
<dbReference type="InterPro" id="IPR011010">
    <property type="entry name" value="DNA_brk_join_enz"/>
</dbReference>
<dbReference type="PROSITE" id="PS51898">
    <property type="entry name" value="TYR_RECOMBINASE"/>
    <property type="match status" value="1"/>
</dbReference>